<evidence type="ECO:0000313" key="2">
    <source>
        <dbReference type="EMBL" id="SHF60437.1"/>
    </source>
</evidence>
<gene>
    <name evidence="2" type="ORF">SAMN02745133_03073</name>
</gene>
<evidence type="ECO:0000313" key="3">
    <source>
        <dbReference type="Proteomes" id="UP000184148"/>
    </source>
</evidence>
<feature type="compositionally biased region" description="Basic residues" evidence="1">
    <location>
        <begin position="88"/>
        <end position="97"/>
    </location>
</feature>
<feature type="compositionally biased region" description="Basic and acidic residues" evidence="1">
    <location>
        <begin position="52"/>
        <end position="78"/>
    </location>
</feature>
<feature type="region of interest" description="Disordered" evidence="1">
    <location>
        <begin position="1"/>
        <end position="97"/>
    </location>
</feature>
<accession>A0A1M5D0T0</accession>
<protein>
    <submittedName>
        <fullName evidence="2">Uncharacterized protein</fullName>
    </submittedName>
</protein>
<name>A0A1M5D0T0_9FIRM</name>
<keyword evidence="3" id="KW-1185">Reference proteome</keyword>
<evidence type="ECO:0000256" key="1">
    <source>
        <dbReference type="SAM" id="MobiDB-lite"/>
    </source>
</evidence>
<proteinExistence type="predicted"/>
<dbReference type="Proteomes" id="UP000184148">
    <property type="component" value="Unassembled WGS sequence"/>
</dbReference>
<sequence length="97" mass="11239">MSFFSRSRSKGHYPNYNRGGEYYKRPHGSGGILGKIIDALTGSGRHSRSYSNHHDGYYPNQHDGHYSEHHDGHHDGHHPSHNNGYYPNRHRRKSSWS</sequence>
<organism evidence="2 3">
    <name type="scientific">Desulforamulus putei DSM 12395</name>
    <dbReference type="NCBI Taxonomy" id="1121429"/>
    <lineage>
        <taxon>Bacteria</taxon>
        <taxon>Bacillati</taxon>
        <taxon>Bacillota</taxon>
        <taxon>Clostridia</taxon>
        <taxon>Eubacteriales</taxon>
        <taxon>Peptococcaceae</taxon>
        <taxon>Desulforamulus</taxon>
    </lineage>
</organism>
<dbReference type="AlphaFoldDB" id="A0A1M5D0T0"/>
<dbReference type="STRING" id="1121429.SAMN02745133_03073"/>
<reference evidence="3" key="1">
    <citation type="submission" date="2016-11" db="EMBL/GenBank/DDBJ databases">
        <authorList>
            <person name="Varghese N."/>
            <person name="Submissions S."/>
        </authorList>
    </citation>
    <scope>NUCLEOTIDE SEQUENCE [LARGE SCALE GENOMIC DNA]</scope>
    <source>
        <strain evidence="3">DSM 12395</strain>
    </source>
</reference>
<dbReference type="EMBL" id="FQUY01000040">
    <property type="protein sequence ID" value="SHF60437.1"/>
    <property type="molecule type" value="Genomic_DNA"/>
</dbReference>